<dbReference type="PATRIC" id="fig|1347342.6.peg.1294"/>
<dbReference type="InterPro" id="IPR009045">
    <property type="entry name" value="Zn_M74/Hedgehog-like"/>
</dbReference>
<dbReference type="AlphaFoldDB" id="T2KKP2"/>
<accession>T2KKP2</accession>
<dbReference type="EMBL" id="HG315671">
    <property type="protein sequence ID" value="CDF78996.1"/>
    <property type="molecule type" value="Genomic_DNA"/>
</dbReference>
<gene>
    <name evidence="2" type="ORF">BN863_12840</name>
</gene>
<dbReference type="CDD" id="cd14847">
    <property type="entry name" value="DD-carboxypeptidase_like"/>
    <property type="match status" value="1"/>
</dbReference>
<keyword evidence="3" id="KW-1185">Reference proteome</keyword>
<dbReference type="Pfam" id="PF02557">
    <property type="entry name" value="VanY"/>
    <property type="match status" value="1"/>
</dbReference>
<keyword evidence="2" id="KW-0121">Carboxypeptidase</keyword>
<dbReference type="Proteomes" id="UP000016160">
    <property type="component" value="Chromosome"/>
</dbReference>
<dbReference type="InterPro" id="IPR003709">
    <property type="entry name" value="VanY-like_core_dom"/>
</dbReference>
<evidence type="ECO:0000313" key="2">
    <source>
        <dbReference type="EMBL" id="CDF78996.1"/>
    </source>
</evidence>
<keyword evidence="2" id="KW-0378">Hydrolase</keyword>
<dbReference type="GO" id="GO:0006508">
    <property type="term" value="P:proteolysis"/>
    <property type="evidence" value="ECO:0007669"/>
    <property type="project" value="InterPro"/>
</dbReference>
<dbReference type="eggNOG" id="COG1876">
    <property type="taxonomic scope" value="Bacteria"/>
</dbReference>
<dbReference type="PANTHER" id="PTHR34385">
    <property type="entry name" value="D-ALANYL-D-ALANINE CARBOXYPEPTIDASE"/>
    <property type="match status" value="1"/>
</dbReference>
<organism evidence="2 3">
    <name type="scientific">Formosa agariphila (strain DSM 15362 / KCTC 12365 / LMG 23005 / KMM 3901 / M-2Alg 35-1)</name>
    <dbReference type="NCBI Taxonomy" id="1347342"/>
    <lineage>
        <taxon>Bacteria</taxon>
        <taxon>Pseudomonadati</taxon>
        <taxon>Bacteroidota</taxon>
        <taxon>Flavobacteriia</taxon>
        <taxon>Flavobacteriales</taxon>
        <taxon>Flavobacteriaceae</taxon>
        <taxon>Formosa</taxon>
    </lineage>
</organism>
<dbReference type="SUPFAM" id="SSF55166">
    <property type="entry name" value="Hedgehog/DD-peptidase"/>
    <property type="match status" value="1"/>
</dbReference>
<dbReference type="GO" id="GO:0004180">
    <property type="term" value="F:carboxypeptidase activity"/>
    <property type="evidence" value="ECO:0007669"/>
    <property type="project" value="UniProtKB-KW"/>
</dbReference>
<dbReference type="PANTHER" id="PTHR34385:SF1">
    <property type="entry name" value="PEPTIDOGLYCAN L-ALANYL-D-GLUTAMATE ENDOPEPTIDASE CWLK"/>
    <property type="match status" value="1"/>
</dbReference>
<dbReference type="InterPro" id="IPR052179">
    <property type="entry name" value="DD-CPase-like"/>
</dbReference>
<protein>
    <submittedName>
        <fullName evidence="2">D-alanyl-D-alanine carboxypeptidase</fullName>
    </submittedName>
</protein>
<feature type="domain" description="D-alanyl-D-alanine carboxypeptidase-like core" evidence="1">
    <location>
        <begin position="1"/>
        <end position="132"/>
    </location>
</feature>
<proteinExistence type="predicted"/>
<name>T2KKP2_FORAG</name>
<reference evidence="2 3" key="1">
    <citation type="journal article" date="2013" name="Appl. Environ. Microbiol.">
        <title>The genome of the alga-associated marine flavobacterium Formosa agariphila KMM 3901T reveals a broad potential for degradation of algal polysaccharides.</title>
        <authorList>
            <person name="Mann A.J."/>
            <person name="Hahnke R.L."/>
            <person name="Huang S."/>
            <person name="Werner J."/>
            <person name="Xing P."/>
            <person name="Barbeyron T."/>
            <person name="Huettel B."/>
            <person name="Stueber K."/>
            <person name="Reinhardt R."/>
            <person name="Harder J."/>
            <person name="Gloeckner F.O."/>
            <person name="Amann R.I."/>
            <person name="Teeling H."/>
        </authorList>
    </citation>
    <scope>NUCLEOTIDE SEQUENCE [LARGE SCALE GENOMIC DNA]</scope>
    <source>
        <strain evidence="3">DSM 15362 / KCTC 12365 / LMG 23005 / KMM 3901</strain>
    </source>
</reference>
<evidence type="ECO:0000259" key="1">
    <source>
        <dbReference type="Pfam" id="PF02557"/>
    </source>
</evidence>
<evidence type="ECO:0000313" key="3">
    <source>
        <dbReference type="Proteomes" id="UP000016160"/>
    </source>
</evidence>
<dbReference type="Gene3D" id="3.30.1380.10">
    <property type="match status" value="1"/>
</dbReference>
<sequence length="181" mass="21306">MQKEVYEAFLKMRTAAEAQGIQFKLISGTRNFTYQKSIWDRKWKKYENLTPIERAKKILKYSSMPSTSRHHWGTDFDLNHLTNSYFESGQGLKAYNWLQKHANTFGFYQVYTSKDGGRTGYNEEKWHWSYLPLASQYLTFYNETITNTDIIGFEGFEFASSLDMICNYVNGISPESLRFLN</sequence>
<dbReference type="STRING" id="1347342.BN863_12840"/>
<keyword evidence="2" id="KW-0645">Protease</keyword>
<dbReference type="HOGENOM" id="CLU_081855_0_0_10"/>